<dbReference type="EMBL" id="JAFKCU010000006">
    <property type="protein sequence ID" value="MBN7817504.1"/>
    <property type="molecule type" value="Genomic_DNA"/>
</dbReference>
<protein>
    <submittedName>
        <fullName evidence="1">Uncharacterized protein</fullName>
    </submittedName>
</protein>
<comment type="caution">
    <text evidence="1">The sequence shown here is derived from an EMBL/GenBank/DDBJ whole genome shotgun (WGS) entry which is preliminary data.</text>
</comment>
<evidence type="ECO:0000313" key="2">
    <source>
        <dbReference type="Proteomes" id="UP000664480"/>
    </source>
</evidence>
<keyword evidence="2" id="KW-1185">Reference proteome</keyword>
<dbReference type="Proteomes" id="UP000664480">
    <property type="component" value="Unassembled WGS sequence"/>
</dbReference>
<gene>
    <name evidence="1" type="ORF">J0A69_18830</name>
</gene>
<proteinExistence type="predicted"/>
<dbReference type="RefSeq" id="WP_206588176.1">
    <property type="nucleotide sequence ID" value="NZ_JAFKCU010000006.1"/>
</dbReference>
<organism evidence="1 2">
    <name type="scientific">Algoriphagus pacificus</name>
    <dbReference type="NCBI Taxonomy" id="2811234"/>
    <lineage>
        <taxon>Bacteria</taxon>
        <taxon>Pseudomonadati</taxon>
        <taxon>Bacteroidota</taxon>
        <taxon>Cytophagia</taxon>
        <taxon>Cytophagales</taxon>
        <taxon>Cyclobacteriaceae</taxon>
        <taxon>Algoriphagus</taxon>
    </lineage>
</organism>
<sequence>MIHRNKGDTQDLEKSVLIPRNEASQFRESILRILALVKLEDCKSDKQISHVERKVQQADIKHIYQLLEYFSDKE</sequence>
<evidence type="ECO:0000313" key="1">
    <source>
        <dbReference type="EMBL" id="MBN7817504.1"/>
    </source>
</evidence>
<accession>A0ABS3CK69</accession>
<name>A0ABS3CK69_9BACT</name>
<reference evidence="1 2" key="1">
    <citation type="submission" date="2021-03" db="EMBL/GenBank/DDBJ databases">
        <title>novel species isolated from a fishpond in China.</title>
        <authorList>
            <person name="Lu H."/>
            <person name="Cai Z."/>
        </authorList>
    </citation>
    <scope>NUCLEOTIDE SEQUENCE [LARGE SCALE GENOMIC DNA]</scope>
    <source>
        <strain evidence="1 2">YJ13C</strain>
    </source>
</reference>